<evidence type="ECO:0000256" key="5">
    <source>
        <dbReference type="ARBA" id="ARBA00023004"/>
    </source>
</evidence>
<feature type="domain" description="Radical SAM core" evidence="7">
    <location>
        <begin position="34"/>
        <end position="187"/>
    </location>
</feature>
<dbReference type="SFLD" id="SFLDS00029">
    <property type="entry name" value="Radical_SAM"/>
    <property type="match status" value="1"/>
</dbReference>
<dbReference type="Proteomes" id="UP000469325">
    <property type="component" value="Unassembled WGS sequence"/>
</dbReference>
<protein>
    <submittedName>
        <fullName evidence="8">Radical SAM protein</fullName>
    </submittedName>
</protein>
<keyword evidence="4" id="KW-0479">Metal-binding</keyword>
<dbReference type="PANTHER" id="PTHR43787">
    <property type="entry name" value="FEMO COFACTOR BIOSYNTHESIS PROTEIN NIFB-RELATED"/>
    <property type="match status" value="1"/>
</dbReference>
<dbReference type="AlphaFoldDB" id="A0A6N7XSW7"/>
<accession>A0A6N7XSW7</accession>
<dbReference type="GO" id="GO:0003824">
    <property type="term" value="F:catalytic activity"/>
    <property type="evidence" value="ECO:0007669"/>
    <property type="project" value="InterPro"/>
</dbReference>
<comment type="caution">
    <text evidence="8">The sequence shown here is derived from an EMBL/GenBank/DDBJ whole genome shotgun (WGS) entry which is preliminary data.</text>
</comment>
<dbReference type="Pfam" id="PF04055">
    <property type="entry name" value="Radical_SAM"/>
    <property type="match status" value="1"/>
</dbReference>
<evidence type="ECO:0000256" key="1">
    <source>
        <dbReference type="ARBA" id="ARBA00001966"/>
    </source>
</evidence>
<dbReference type="InterPro" id="IPR058240">
    <property type="entry name" value="rSAM_sf"/>
</dbReference>
<dbReference type="GO" id="GO:0051539">
    <property type="term" value="F:4 iron, 4 sulfur cluster binding"/>
    <property type="evidence" value="ECO:0007669"/>
    <property type="project" value="UniProtKB-KW"/>
</dbReference>
<keyword evidence="9" id="KW-1185">Reference proteome</keyword>
<dbReference type="InterPro" id="IPR013785">
    <property type="entry name" value="Aldolase_TIM"/>
</dbReference>
<organism evidence="8 9">
    <name type="scientific">Olsenella porci</name>
    <dbReference type="NCBI Taxonomy" id="2652279"/>
    <lineage>
        <taxon>Bacteria</taxon>
        <taxon>Bacillati</taxon>
        <taxon>Actinomycetota</taxon>
        <taxon>Coriobacteriia</taxon>
        <taxon>Coriobacteriales</taxon>
        <taxon>Atopobiaceae</taxon>
        <taxon>Olsenella</taxon>
    </lineage>
</organism>
<dbReference type="GO" id="GO:0046872">
    <property type="term" value="F:metal ion binding"/>
    <property type="evidence" value="ECO:0007669"/>
    <property type="project" value="UniProtKB-KW"/>
</dbReference>
<evidence type="ECO:0000313" key="9">
    <source>
        <dbReference type="Proteomes" id="UP000469325"/>
    </source>
</evidence>
<dbReference type="PANTHER" id="PTHR43787:SF11">
    <property type="entry name" value="UPF0026 PROTEIN SLR1464"/>
    <property type="match status" value="1"/>
</dbReference>
<comment type="cofactor">
    <cofactor evidence="1">
        <name>[4Fe-4S] cluster</name>
        <dbReference type="ChEBI" id="CHEBI:49883"/>
    </cofactor>
</comment>
<evidence type="ECO:0000256" key="6">
    <source>
        <dbReference type="ARBA" id="ARBA00023014"/>
    </source>
</evidence>
<dbReference type="RefSeq" id="WP_154435662.1">
    <property type="nucleotide sequence ID" value="NZ_VUNC01000006.1"/>
</dbReference>
<keyword evidence="6" id="KW-0411">Iron-sulfur</keyword>
<dbReference type="SFLD" id="SFLDG01083">
    <property type="entry name" value="Uncharacterised_Radical_SAM_Su"/>
    <property type="match status" value="1"/>
</dbReference>
<dbReference type="CDD" id="cd01335">
    <property type="entry name" value="Radical_SAM"/>
    <property type="match status" value="1"/>
</dbReference>
<dbReference type="EMBL" id="VUNC01000006">
    <property type="protein sequence ID" value="MST73019.1"/>
    <property type="molecule type" value="Genomic_DNA"/>
</dbReference>
<sequence>MSTFLHSSLVYGPVHSRRLGVSLGVNLNPTEGKHCSFDCVYCENGTNSQRRTSAPFPSGERIVAALGQKLRQMAAEGVSPDVVTLAGNGEPTLNPDFPEVVNGALRLRDELCPTAKVAVLSNATRAGDPRVHAALLRVDDNILKLDTVDPDAIRRIDRPVGPYDVDQVVSTLASFDGHVIVQTIFLGGEVDGRPIDNTGERYVAPWLRALERIAPQAVTVYTIARETPYPGLRKASRATLDGICQRVRALGIPCSASY</sequence>
<evidence type="ECO:0000256" key="2">
    <source>
        <dbReference type="ARBA" id="ARBA00022485"/>
    </source>
</evidence>
<reference evidence="8 9" key="1">
    <citation type="submission" date="2019-08" db="EMBL/GenBank/DDBJ databases">
        <title>In-depth cultivation of the pig gut microbiome towards novel bacterial diversity and tailored functional studies.</title>
        <authorList>
            <person name="Wylensek D."/>
            <person name="Hitch T.C.A."/>
            <person name="Clavel T."/>
        </authorList>
    </citation>
    <scope>NUCLEOTIDE SEQUENCE [LARGE SCALE GENOMIC DNA]</scope>
    <source>
        <strain evidence="8 9">CA-Schmier-601-WT-1</strain>
    </source>
</reference>
<evidence type="ECO:0000313" key="8">
    <source>
        <dbReference type="EMBL" id="MST73019.1"/>
    </source>
</evidence>
<gene>
    <name evidence="8" type="ORF">FYJ68_07845</name>
</gene>
<keyword evidence="5" id="KW-0408">Iron</keyword>
<evidence type="ECO:0000259" key="7">
    <source>
        <dbReference type="Pfam" id="PF04055"/>
    </source>
</evidence>
<evidence type="ECO:0000256" key="4">
    <source>
        <dbReference type="ARBA" id="ARBA00022723"/>
    </source>
</evidence>
<dbReference type="InterPro" id="IPR040084">
    <property type="entry name" value="GTPase_Obg"/>
</dbReference>
<keyword evidence="3" id="KW-0949">S-adenosyl-L-methionine</keyword>
<name>A0A6N7XSW7_9ACTN</name>
<proteinExistence type="predicted"/>
<evidence type="ECO:0000256" key="3">
    <source>
        <dbReference type="ARBA" id="ARBA00022691"/>
    </source>
</evidence>
<dbReference type="SUPFAM" id="SSF102114">
    <property type="entry name" value="Radical SAM enzymes"/>
    <property type="match status" value="1"/>
</dbReference>
<dbReference type="InterPro" id="IPR007197">
    <property type="entry name" value="rSAM"/>
</dbReference>
<dbReference type="Gene3D" id="3.20.20.70">
    <property type="entry name" value="Aldolase class I"/>
    <property type="match status" value="1"/>
</dbReference>
<keyword evidence="2" id="KW-0004">4Fe-4S</keyword>